<comment type="caution">
    <text evidence="1">The sequence shown here is derived from an EMBL/GenBank/DDBJ whole genome shotgun (WGS) entry which is preliminary data.</text>
</comment>
<dbReference type="EMBL" id="JRES01000027">
    <property type="protein sequence ID" value="KNC34827.1"/>
    <property type="molecule type" value="Genomic_DNA"/>
</dbReference>
<dbReference type="Proteomes" id="UP000037069">
    <property type="component" value="Unassembled WGS sequence"/>
</dbReference>
<proteinExistence type="predicted"/>
<gene>
    <name evidence="1" type="ORF">FF38_06761</name>
</gene>
<evidence type="ECO:0000313" key="1">
    <source>
        <dbReference type="EMBL" id="KNC34827.1"/>
    </source>
</evidence>
<dbReference type="AlphaFoldDB" id="A0A0L0CRF5"/>
<organism evidence="1 2">
    <name type="scientific">Lucilia cuprina</name>
    <name type="common">Green bottle fly</name>
    <name type="synonym">Australian sheep blowfly</name>
    <dbReference type="NCBI Taxonomy" id="7375"/>
    <lineage>
        <taxon>Eukaryota</taxon>
        <taxon>Metazoa</taxon>
        <taxon>Ecdysozoa</taxon>
        <taxon>Arthropoda</taxon>
        <taxon>Hexapoda</taxon>
        <taxon>Insecta</taxon>
        <taxon>Pterygota</taxon>
        <taxon>Neoptera</taxon>
        <taxon>Endopterygota</taxon>
        <taxon>Diptera</taxon>
        <taxon>Brachycera</taxon>
        <taxon>Muscomorpha</taxon>
        <taxon>Oestroidea</taxon>
        <taxon>Calliphoridae</taxon>
        <taxon>Luciliinae</taxon>
        <taxon>Lucilia</taxon>
    </lineage>
</organism>
<accession>A0A0L0CRF5</accession>
<name>A0A0L0CRF5_LUCCU</name>
<sequence length="122" mass="14498">MSKFTLDSILSIYFNMLQKTQLERVLPEFSEIYLRLSFKENFGKNYLISSDNLQLYRKLLVLHYCEEYPSLTSVIGIMERCFSVEDIYNIVAEREDILCKWWEFKNNCTEVSGNKAKKPKIC</sequence>
<keyword evidence="2" id="KW-1185">Reference proteome</keyword>
<reference evidence="1 2" key="1">
    <citation type="journal article" date="2015" name="Nat. Commun.">
        <title>Lucilia cuprina genome unlocks parasitic fly biology to underpin future interventions.</title>
        <authorList>
            <person name="Anstead C.A."/>
            <person name="Korhonen P.K."/>
            <person name="Young N.D."/>
            <person name="Hall R.S."/>
            <person name="Jex A.R."/>
            <person name="Murali S.C."/>
            <person name="Hughes D.S."/>
            <person name="Lee S.F."/>
            <person name="Perry T."/>
            <person name="Stroehlein A.J."/>
            <person name="Ansell B.R."/>
            <person name="Breugelmans B."/>
            <person name="Hofmann A."/>
            <person name="Qu J."/>
            <person name="Dugan S."/>
            <person name="Lee S.L."/>
            <person name="Chao H."/>
            <person name="Dinh H."/>
            <person name="Han Y."/>
            <person name="Doddapaneni H.V."/>
            <person name="Worley K.C."/>
            <person name="Muzny D.M."/>
            <person name="Ioannidis P."/>
            <person name="Waterhouse R.M."/>
            <person name="Zdobnov E.M."/>
            <person name="James P.J."/>
            <person name="Bagnall N.H."/>
            <person name="Kotze A.C."/>
            <person name="Gibbs R.A."/>
            <person name="Richards S."/>
            <person name="Batterham P."/>
            <person name="Gasser R.B."/>
        </authorList>
    </citation>
    <scope>NUCLEOTIDE SEQUENCE [LARGE SCALE GENOMIC DNA]</scope>
    <source>
        <strain evidence="1 2">LS</strain>
        <tissue evidence="1">Full body</tissue>
    </source>
</reference>
<evidence type="ECO:0000313" key="2">
    <source>
        <dbReference type="Proteomes" id="UP000037069"/>
    </source>
</evidence>
<protein>
    <submittedName>
        <fullName evidence="1">Uncharacterized protein</fullName>
    </submittedName>
</protein>